<organism evidence="2 3">
    <name type="scientific">Opisthorchis viverrini</name>
    <name type="common">Southeast Asian liver fluke</name>
    <dbReference type="NCBI Taxonomy" id="6198"/>
    <lineage>
        <taxon>Eukaryota</taxon>
        <taxon>Metazoa</taxon>
        <taxon>Spiralia</taxon>
        <taxon>Lophotrochozoa</taxon>
        <taxon>Platyhelminthes</taxon>
        <taxon>Trematoda</taxon>
        <taxon>Digenea</taxon>
        <taxon>Opisthorchiida</taxon>
        <taxon>Opisthorchiata</taxon>
        <taxon>Opisthorchiidae</taxon>
        <taxon>Opisthorchis</taxon>
    </lineage>
</organism>
<dbReference type="Gene3D" id="3.30.1540.20">
    <property type="entry name" value="MutL, C-terminal domain, dimerisation subdomain"/>
    <property type="match status" value="1"/>
</dbReference>
<keyword evidence="3" id="KW-1185">Reference proteome</keyword>
<dbReference type="PANTHER" id="PTHR10073:SF47">
    <property type="entry name" value="DNA MISMATCH REPAIR PROTEIN MLH3"/>
    <property type="match status" value="1"/>
</dbReference>
<dbReference type="SUPFAM" id="SSF118116">
    <property type="entry name" value="DNA mismatch repair protein MutL"/>
    <property type="match status" value="1"/>
</dbReference>
<dbReference type="GeneID" id="20318155"/>
<dbReference type="Proteomes" id="UP000054324">
    <property type="component" value="Unassembled WGS sequence"/>
</dbReference>
<accession>A0A075AH63</accession>
<reference evidence="2 3" key="1">
    <citation type="submission" date="2013-11" db="EMBL/GenBank/DDBJ databases">
        <title>Opisthorchis viverrini - life in the bile duct.</title>
        <authorList>
            <person name="Young N.D."/>
            <person name="Nagarajan N."/>
            <person name="Lin S.J."/>
            <person name="Korhonen P.K."/>
            <person name="Jex A.R."/>
            <person name="Hall R.S."/>
            <person name="Safavi-Hemami H."/>
            <person name="Kaewkong W."/>
            <person name="Bertrand D."/>
            <person name="Gao S."/>
            <person name="Seet Q."/>
            <person name="Wongkham S."/>
            <person name="Teh B.T."/>
            <person name="Wongkham C."/>
            <person name="Intapan P.M."/>
            <person name="Maleewong W."/>
            <person name="Yang X."/>
            <person name="Hu M."/>
            <person name="Wang Z."/>
            <person name="Hofmann A."/>
            <person name="Sternberg P.W."/>
            <person name="Tan P."/>
            <person name="Wang J."/>
            <person name="Gasser R.B."/>
        </authorList>
    </citation>
    <scope>NUCLEOTIDE SEQUENCE [LARGE SCALE GENOMIC DNA]</scope>
</reference>
<protein>
    <recommendedName>
        <fullName evidence="1">MutL C-terminal dimerisation domain-containing protein</fullName>
    </recommendedName>
</protein>
<dbReference type="InterPro" id="IPR042120">
    <property type="entry name" value="MutL_C_dimsub"/>
</dbReference>
<dbReference type="CTD" id="20318155"/>
<gene>
    <name evidence="2" type="ORF">T265_03969</name>
</gene>
<dbReference type="InterPro" id="IPR014790">
    <property type="entry name" value="MutL_C"/>
</dbReference>
<dbReference type="STRING" id="6198.A0A075AH63"/>
<dbReference type="InterPro" id="IPR042121">
    <property type="entry name" value="MutL_C_regsub"/>
</dbReference>
<dbReference type="GO" id="GO:0140664">
    <property type="term" value="F:ATP-dependent DNA damage sensor activity"/>
    <property type="evidence" value="ECO:0007669"/>
    <property type="project" value="InterPro"/>
</dbReference>
<dbReference type="GO" id="GO:0006298">
    <property type="term" value="P:mismatch repair"/>
    <property type="evidence" value="ECO:0007669"/>
    <property type="project" value="InterPro"/>
</dbReference>
<sequence>MDISTILSSTDLKQCQLIGYIDNKVVLLRLRVDQGGKTGWHIIAVDQHAAHERILLEQLESQWETVAKTKNDSTGISTVRCAVKFYGLSGKSLRQCYENHPDALNSLKSFGLELELDPKDSTSIRAISIPEIFTRSGNLCTRAEADVFKFFKTFAESYKMGRKKLFNHLREVIHPHLQKRACNSAVRFGDPLKEFEIKELIHRLSDCRLPFQCAHGRPTCVILSTLFDT</sequence>
<dbReference type="OrthoDB" id="429932at2759"/>
<dbReference type="PANTHER" id="PTHR10073">
    <property type="entry name" value="DNA MISMATCH REPAIR PROTEIN MLH, PMS, MUTL"/>
    <property type="match status" value="1"/>
</dbReference>
<dbReference type="KEGG" id="ovi:T265_03969"/>
<evidence type="ECO:0000313" key="2">
    <source>
        <dbReference type="EMBL" id="KER29399.1"/>
    </source>
</evidence>
<dbReference type="GO" id="GO:0016887">
    <property type="term" value="F:ATP hydrolysis activity"/>
    <property type="evidence" value="ECO:0007669"/>
    <property type="project" value="InterPro"/>
</dbReference>
<name>A0A075AH63_OPIVI</name>
<feature type="domain" description="MutL C-terminal dimerisation" evidence="1">
    <location>
        <begin position="17"/>
        <end position="192"/>
    </location>
</feature>
<proteinExistence type="predicted"/>
<dbReference type="AlphaFoldDB" id="A0A075AH63"/>
<dbReference type="RefSeq" id="XP_009166840.1">
    <property type="nucleotide sequence ID" value="XM_009168576.1"/>
</dbReference>
<dbReference type="EMBL" id="KL596679">
    <property type="protein sequence ID" value="KER29399.1"/>
    <property type="molecule type" value="Genomic_DNA"/>
</dbReference>
<dbReference type="InterPro" id="IPR037198">
    <property type="entry name" value="MutL_C_sf"/>
</dbReference>
<evidence type="ECO:0000259" key="1">
    <source>
        <dbReference type="SMART" id="SM00853"/>
    </source>
</evidence>
<evidence type="ECO:0000313" key="3">
    <source>
        <dbReference type="Proteomes" id="UP000054324"/>
    </source>
</evidence>
<dbReference type="GO" id="GO:0005524">
    <property type="term" value="F:ATP binding"/>
    <property type="evidence" value="ECO:0007669"/>
    <property type="project" value="InterPro"/>
</dbReference>
<dbReference type="SMART" id="SM00853">
    <property type="entry name" value="MutL_C"/>
    <property type="match status" value="1"/>
</dbReference>
<dbReference type="GO" id="GO:0032300">
    <property type="term" value="C:mismatch repair complex"/>
    <property type="evidence" value="ECO:0007669"/>
    <property type="project" value="InterPro"/>
</dbReference>
<dbReference type="InterPro" id="IPR038973">
    <property type="entry name" value="MutL/Mlh/Pms-like"/>
</dbReference>
<dbReference type="Gene3D" id="3.30.1370.100">
    <property type="entry name" value="MutL, C-terminal domain, regulatory subdomain"/>
    <property type="match status" value="1"/>
</dbReference>